<evidence type="ECO:0000313" key="2">
    <source>
        <dbReference type="Proteomes" id="UP000008022"/>
    </source>
</evidence>
<dbReference type="Proteomes" id="UP000008022">
    <property type="component" value="Unassembled WGS sequence"/>
</dbReference>
<accession>A0A0E0RD55</accession>
<name>A0A0E0RD55_ORYRU</name>
<protein>
    <submittedName>
        <fullName evidence="1">Uncharacterized protein</fullName>
    </submittedName>
</protein>
<organism evidence="1 2">
    <name type="scientific">Oryza rufipogon</name>
    <name type="common">Brownbeard rice</name>
    <name type="synonym">Asian wild rice</name>
    <dbReference type="NCBI Taxonomy" id="4529"/>
    <lineage>
        <taxon>Eukaryota</taxon>
        <taxon>Viridiplantae</taxon>
        <taxon>Streptophyta</taxon>
        <taxon>Embryophyta</taxon>
        <taxon>Tracheophyta</taxon>
        <taxon>Spermatophyta</taxon>
        <taxon>Magnoliopsida</taxon>
        <taxon>Liliopsida</taxon>
        <taxon>Poales</taxon>
        <taxon>Poaceae</taxon>
        <taxon>BOP clade</taxon>
        <taxon>Oryzoideae</taxon>
        <taxon>Oryzeae</taxon>
        <taxon>Oryzinae</taxon>
        <taxon>Oryza</taxon>
    </lineage>
</organism>
<proteinExistence type="predicted"/>
<dbReference type="AlphaFoldDB" id="A0A0E0RD55"/>
<reference evidence="2" key="1">
    <citation type="submission" date="2013-06" db="EMBL/GenBank/DDBJ databases">
        <authorList>
            <person name="Zhao Q."/>
        </authorList>
    </citation>
    <scope>NUCLEOTIDE SEQUENCE</scope>
    <source>
        <strain evidence="2">cv. W1943</strain>
    </source>
</reference>
<evidence type="ECO:0000313" key="1">
    <source>
        <dbReference type="EnsemblPlants" id="ORUFI12G01660.3"/>
    </source>
</evidence>
<dbReference type="EnsemblPlants" id="ORUFI12G01660.3">
    <property type="protein sequence ID" value="ORUFI12G01660.3"/>
    <property type="gene ID" value="ORUFI12G01660"/>
</dbReference>
<reference evidence="1" key="2">
    <citation type="submission" date="2015-06" db="UniProtKB">
        <authorList>
            <consortium name="EnsemblPlants"/>
        </authorList>
    </citation>
    <scope>IDENTIFICATION</scope>
</reference>
<dbReference type="Gramene" id="ORUFI12G01660.3">
    <property type="protein sequence ID" value="ORUFI12G01660.3"/>
    <property type="gene ID" value="ORUFI12G01660"/>
</dbReference>
<keyword evidence="2" id="KW-1185">Reference proteome</keyword>
<dbReference type="HOGENOM" id="CLU_2709106_0_0_1"/>
<sequence>MVGCGWARKNVTWSASPRWSKACLIWGWNTKKHIAAVQSYSLCFTMFTRQKQRILQVGDLLRRRLVEQPLLDR</sequence>